<feature type="domain" description="DUF7495" evidence="3">
    <location>
        <begin position="426"/>
        <end position="522"/>
    </location>
</feature>
<organism evidence="4 5">
    <name type="scientific">Thalassiosira oceanica</name>
    <name type="common">Marine diatom</name>
    <dbReference type="NCBI Taxonomy" id="159749"/>
    <lineage>
        <taxon>Eukaryota</taxon>
        <taxon>Sar</taxon>
        <taxon>Stramenopiles</taxon>
        <taxon>Ochrophyta</taxon>
        <taxon>Bacillariophyta</taxon>
        <taxon>Coscinodiscophyceae</taxon>
        <taxon>Thalassiosirophycidae</taxon>
        <taxon>Thalassiosirales</taxon>
        <taxon>Thalassiosiraceae</taxon>
        <taxon>Thalassiosira</taxon>
    </lineage>
</organism>
<feature type="domain" description="DUF7495" evidence="3">
    <location>
        <begin position="275"/>
        <end position="380"/>
    </location>
</feature>
<dbReference type="Proteomes" id="UP000266841">
    <property type="component" value="Unassembled WGS sequence"/>
</dbReference>
<reference evidence="4 5" key="1">
    <citation type="journal article" date="2012" name="Genome Biol.">
        <title>Genome and low-iron response of an oceanic diatom adapted to chronic iron limitation.</title>
        <authorList>
            <person name="Lommer M."/>
            <person name="Specht M."/>
            <person name="Roy A.S."/>
            <person name="Kraemer L."/>
            <person name="Andreson R."/>
            <person name="Gutowska M.A."/>
            <person name="Wolf J."/>
            <person name="Bergner S.V."/>
            <person name="Schilhabel M.B."/>
            <person name="Klostermeier U.C."/>
            <person name="Beiko R.G."/>
            <person name="Rosenstiel P."/>
            <person name="Hippler M."/>
            <person name="Laroche J."/>
        </authorList>
    </citation>
    <scope>NUCLEOTIDE SEQUENCE [LARGE SCALE GENOMIC DNA]</scope>
    <source>
        <strain evidence="4 5">CCMP1005</strain>
    </source>
</reference>
<keyword evidence="2" id="KW-0812">Transmembrane</keyword>
<keyword evidence="2" id="KW-1133">Transmembrane helix</keyword>
<gene>
    <name evidence="4" type="ORF">THAOC_35078</name>
</gene>
<dbReference type="Pfam" id="PF24325">
    <property type="entry name" value="DUF7495"/>
    <property type="match status" value="2"/>
</dbReference>
<comment type="caution">
    <text evidence="4">The sequence shown here is derived from an EMBL/GenBank/DDBJ whole genome shotgun (WGS) entry which is preliminary data.</text>
</comment>
<dbReference type="InterPro" id="IPR055918">
    <property type="entry name" value="DUF7495"/>
</dbReference>
<sequence length="590" mass="65757">MTDDVCGRLDYDDLASRVCELVSRPAARTEEQMRRYARRQAREVGESSCSPVPTVSSLDNSIDYDSSSICDDALCSEDQDRSLRGRTNTVMSDYADFISYVDKSRSSVEGLVGDASIMSRIRRASPSSAGRGLISDWRHEPIRGRRRSSDIESCGGFIQDVDMNEDRFSLDFEGARSAARDVLARVDGARQSRHDGSGVFLVLFGVILGILMSMSFGESMRRRETSARQQNESLPGSSVGRTRTSPPRRPWSIANLLSSAMPSIHDGAREKYDPRWYEFRGTYYSDSFSFCSRHESRIPCPYSVYCPGGRGSASALQYEGDRPHYTNDRSHVPIVDLPFGWARLGVGLGEDGSISEDTCSVRIETEIDASEVSSHLLCCREAPHPEGNEVESNFLDENLELEKYVESDNKRDDRDDLLRQRLDPIWFDSRHGWPGGNHEEAASFCDRLGSNRKLCPYTAYCPHGRGRPVHGNREVFEERELWAPIRSRTDHYVMIGRKYGNSATTCMTSTELGGIDTNLSMKDDKGIGSPVQETALPPLASHQPHIIIEDLLLLSVCQQLVIGLSHLCGSDRVYTPNTSVFGCTSLSSSL</sequence>
<dbReference type="eggNOG" id="ENOG502R2XJ">
    <property type="taxonomic scope" value="Eukaryota"/>
</dbReference>
<dbReference type="AlphaFoldDB" id="K0R1G7"/>
<evidence type="ECO:0000256" key="1">
    <source>
        <dbReference type="SAM" id="MobiDB-lite"/>
    </source>
</evidence>
<feature type="compositionally biased region" description="Polar residues" evidence="1">
    <location>
        <begin position="227"/>
        <end position="240"/>
    </location>
</feature>
<evidence type="ECO:0000313" key="5">
    <source>
        <dbReference type="Proteomes" id="UP000266841"/>
    </source>
</evidence>
<evidence type="ECO:0000259" key="3">
    <source>
        <dbReference type="Pfam" id="PF24325"/>
    </source>
</evidence>
<name>K0R1G7_THAOC</name>
<keyword evidence="2" id="KW-0472">Membrane</keyword>
<proteinExistence type="predicted"/>
<protein>
    <recommendedName>
        <fullName evidence="3">DUF7495 domain-containing protein</fullName>
    </recommendedName>
</protein>
<evidence type="ECO:0000313" key="4">
    <source>
        <dbReference type="EMBL" id="EJK46263.1"/>
    </source>
</evidence>
<feature type="region of interest" description="Disordered" evidence="1">
    <location>
        <begin position="221"/>
        <end position="249"/>
    </location>
</feature>
<dbReference type="EMBL" id="AGNL01047865">
    <property type="protein sequence ID" value="EJK46263.1"/>
    <property type="molecule type" value="Genomic_DNA"/>
</dbReference>
<keyword evidence="5" id="KW-1185">Reference proteome</keyword>
<feature type="transmembrane region" description="Helical" evidence="2">
    <location>
        <begin position="198"/>
        <end position="216"/>
    </location>
</feature>
<accession>K0R1G7</accession>
<evidence type="ECO:0000256" key="2">
    <source>
        <dbReference type="SAM" id="Phobius"/>
    </source>
</evidence>